<dbReference type="SUPFAM" id="SSF81301">
    <property type="entry name" value="Nucleotidyltransferase"/>
    <property type="match status" value="1"/>
</dbReference>
<dbReference type="AlphaFoldDB" id="A0A136IU99"/>
<evidence type="ECO:0000256" key="2">
    <source>
        <dbReference type="ARBA" id="ARBA00012388"/>
    </source>
</evidence>
<feature type="compositionally biased region" description="Pro residues" evidence="5">
    <location>
        <begin position="46"/>
        <end position="56"/>
    </location>
</feature>
<feature type="compositionally biased region" description="Acidic residues" evidence="5">
    <location>
        <begin position="206"/>
        <end position="226"/>
    </location>
</feature>
<dbReference type="PANTHER" id="PTHR23092:SF15">
    <property type="entry name" value="INACTIVE NON-CANONICAL POLY(A) RNA POLYMERASE PROTEIN TRF4-2-RELATED"/>
    <property type="match status" value="1"/>
</dbReference>
<evidence type="ECO:0000256" key="5">
    <source>
        <dbReference type="SAM" id="MobiDB-lite"/>
    </source>
</evidence>
<name>A0A136IU99_9PEZI</name>
<dbReference type="InterPro" id="IPR002058">
    <property type="entry name" value="PAP_assoc"/>
</dbReference>
<feature type="region of interest" description="Disordered" evidence="5">
    <location>
        <begin position="1"/>
        <end position="187"/>
    </location>
</feature>
<dbReference type="GO" id="GO:0031123">
    <property type="term" value="P:RNA 3'-end processing"/>
    <property type="evidence" value="ECO:0007669"/>
    <property type="project" value="TreeGrafter"/>
</dbReference>
<feature type="domain" description="Poly(A) RNA polymerase mitochondrial-like central palm" evidence="7">
    <location>
        <begin position="452"/>
        <end position="582"/>
    </location>
</feature>
<dbReference type="EMBL" id="KQ964258">
    <property type="protein sequence ID" value="KXJ88379.1"/>
    <property type="molecule type" value="Genomic_DNA"/>
</dbReference>
<feature type="compositionally biased region" description="Basic and acidic residues" evidence="5">
    <location>
        <begin position="1"/>
        <end position="34"/>
    </location>
</feature>
<dbReference type="Proteomes" id="UP000070501">
    <property type="component" value="Unassembled WGS sequence"/>
</dbReference>
<evidence type="ECO:0000256" key="1">
    <source>
        <dbReference type="ARBA" id="ARBA00008593"/>
    </source>
</evidence>
<reference evidence="9" key="1">
    <citation type="submission" date="2016-02" db="EMBL/GenBank/DDBJ databases">
        <title>Draft genome sequence of Microdochium bolleyi, a fungal endophyte of beachgrass.</title>
        <authorList>
            <consortium name="DOE Joint Genome Institute"/>
            <person name="David A.S."/>
            <person name="May G."/>
            <person name="Haridas S."/>
            <person name="Lim J."/>
            <person name="Wang M."/>
            <person name="Labutti K."/>
            <person name="Lipzen A."/>
            <person name="Barry K."/>
            <person name="Grigoriev I.V."/>
        </authorList>
    </citation>
    <scope>NUCLEOTIDE SEQUENCE [LARGE SCALE GENOMIC DNA]</scope>
    <source>
        <strain evidence="9">J235TASD1</strain>
    </source>
</reference>
<dbReference type="InterPro" id="IPR045862">
    <property type="entry name" value="Trf4-like"/>
</dbReference>
<dbReference type="SUPFAM" id="SSF81631">
    <property type="entry name" value="PAP/OAS1 substrate-binding domain"/>
    <property type="match status" value="1"/>
</dbReference>
<dbReference type="GO" id="GO:0046872">
    <property type="term" value="F:metal ion binding"/>
    <property type="evidence" value="ECO:0007669"/>
    <property type="project" value="UniProtKB-KW"/>
</dbReference>
<gene>
    <name evidence="8" type="ORF">Micbo1qcDRAFT_17043</name>
</gene>
<keyword evidence="9" id="KW-1185">Reference proteome</keyword>
<evidence type="ECO:0000259" key="7">
    <source>
        <dbReference type="Pfam" id="PF22600"/>
    </source>
</evidence>
<feature type="compositionally biased region" description="Basic and acidic residues" evidence="5">
    <location>
        <begin position="72"/>
        <end position="96"/>
    </location>
</feature>
<keyword evidence="3" id="KW-0479">Metal-binding</keyword>
<feature type="compositionally biased region" description="Pro residues" evidence="5">
    <location>
        <begin position="341"/>
        <end position="364"/>
    </location>
</feature>
<dbReference type="GO" id="GO:0043634">
    <property type="term" value="P:polyadenylation-dependent ncRNA catabolic process"/>
    <property type="evidence" value="ECO:0007669"/>
    <property type="project" value="TreeGrafter"/>
</dbReference>
<evidence type="ECO:0000259" key="6">
    <source>
        <dbReference type="Pfam" id="PF03828"/>
    </source>
</evidence>
<dbReference type="Gene3D" id="3.30.460.10">
    <property type="entry name" value="Beta Polymerase, domain 2"/>
    <property type="match status" value="1"/>
</dbReference>
<sequence length="792" mass="87699">MASYRDRDRPRDGGNNSRDNRDRYQPRRHNDDRGSNGYAPPSQYGAPPPPVYPPAPGVSAPLASRVSGFQRGGDDRDFRGGGYRDEPRRPQRDEFRPPQGDFTFRAPAPGGSDSYRPGQERFPPPREYSRDNDSHGPSKRGRFDRDGRGGARGRRLPNRPQDGRRRQPWSRKAADRALLQPGLTGQHAELMLGDLSARTTYRALDELSDDDEAEMEISGEESDGGSDSEGADRAKKRVKTSAATQNESSEDTQLPKWSNPDPYTALPPPNDESRKKVDMVQLIRKARVEAEAKKGLGEEESAEFISFDSDDDDDGETPSNGNALAPASAPKGPSASRAPHGLPPRPPSPPRDEPPPLPPQPPPPRDNERPSTGVSAKARARDIVDMTPSASLGNRKRGIDDKIKMPHATLKRVNRAPTTGKIVSDWTARGDEDPCPWAAHDHSDTPNMGVRLHKEVIDFYNYVRPRDFEEDVRDLMLSKLEAVVKSKIRDAVLLPFGSFKSGLYLPTADMDIAICSQKFVDGGTSKLHTKGNLYALRAHLVKNQIPYQSEVELIIGAKVPLLKYTDAATGLKVDISFEKMDGHNAIQTFLEWKRIYPAMPMLVAVVKQFLAMRGLNEPVNGGIGGFTVICLVVHLLNSMPQIQSGSMVAEHHLGEVLMEFFDYYGNHFQYETVAIRMNPPGLLNKSDSSTVVYRNLDRLSIIDPNNPDNDISGGSSNTRTIMKNFSDAAALLRRRMADLASNKKQRHGKSQLLLEPLLGGKYSQFQIQRDWIYKLAVDGFPAPGSSSHSRGR</sequence>
<dbReference type="GO" id="GO:0010605">
    <property type="term" value="P:negative regulation of macromolecule metabolic process"/>
    <property type="evidence" value="ECO:0007669"/>
    <property type="project" value="UniProtKB-ARBA"/>
</dbReference>
<dbReference type="STRING" id="196109.A0A136IU99"/>
<feature type="compositionally biased region" description="Basic and acidic residues" evidence="5">
    <location>
        <begin position="123"/>
        <end position="149"/>
    </location>
</feature>
<protein>
    <recommendedName>
        <fullName evidence="2">polynucleotide adenylyltransferase</fullName>
        <ecNumber evidence="2">2.7.7.19</ecNumber>
    </recommendedName>
</protein>
<dbReference type="OrthoDB" id="273917at2759"/>
<evidence type="ECO:0000313" key="8">
    <source>
        <dbReference type="EMBL" id="KXJ88379.1"/>
    </source>
</evidence>
<dbReference type="Pfam" id="PF03828">
    <property type="entry name" value="PAP_assoc"/>
    <property type="match status" value="1"/>
</dbReference>
<proteinExistence type="inferred from homology"/>
<feature type="domain" description="PAP-associated" evidence="6">
    <location>
        <begin position="652"/>
        <end position="709"/>
    </location>
</feature>
<dbReference type="CDD" id="cd05402">
    <property type="entry name" value="NT_PAP_TUTase"/>
    <property type="match status" value="1"/>
</dbReference>
<dbReference type="InterPro" id="IPR054708">
    <property type="entry name" value="MTPAP-like_central"/>
</dbReference>
<feature type="compositionally biased region" description="Polar residues" evidence="5">
    <location>
        <begin position="241"/>
        <end position="256"/>
    </location>
</feature>
<keyword evidence="4" id="KW-0460">Magnesium</keyword>
<comment type="similarity">
    <text evidence="1">Belongs to the DNA polymerase type-B-like family.</text>
</comment>
<dbReference type="Gene3D" id="1.10.1410.10">
    <property type="match status" value="1"/>
</dbReference>
<dbReference type="InParanoid" id="A0A136IU99"/>
<evidence type="ECO:0000256" key="3">
    <source>
        <dbReference type="ARBA" id="ARBA00022723"/>
    </source>
</evidence>
<dbReference type="GO" id="GO:0031499">
    <property type="term" value="C:TRAMP complex"/>
    <property type="evidence" value="ECO:0007669"/>
    <property type="project" value="TreeGrafter"/>
</dbReference>
<accession>A0A136IU99</accession>
<evidence type="ECO:0000313" key="9">
    <source>
        <dbReference type="Proteomes" id="UP000070501"/>
    </source>
</evidence>
<feature type="compositionally biased region" description="Low complexity" evidence="5">
    <location>
        <begin position="323"/>
        <end position="339"/>
    </location>
</feature>
<dbReference type="Pfam" id="PF22600">
    <property type="entry name" value="MTPAP-like_central"/>
    <property type="match status" value="1"/>
</dbReference>
<evidence type="ECO:0000256" key="4">
    <source>
        <dbReference type="ARBA" id="ARBA00022842"/>
    </source>
</evidence>
<feature type="compositionally biased region" description="Acidic residues" evidence="5">
    <location>
        <begin position="298"/>
        <end position="316"/>
    </location>
</feature>
<dbReference type="EC" id="2.7.7.19" evidence="2"/>
<feature type="region of interest" description="Disordered" evidence="5">
    <location>
        <begin position="203"/>
        <end position="278"/>
    </location>
</feature>
<dbReference type="PANTHER" id="PTHR23092">
    <property type="entry name" value="POLY(A) RNA POLYMERASE"/>
    <property type="match status" value="1"/>
</dbReference>
<dbReference type="GO" id="GO:0003729">
    <property type="term" value="F:mRNA binding"/>
    <property type="evidence" value="ECO:0007669"/>
    <property type="project" value="TreeGrafter"/>
</dbReference>
<organism evidence="8 9">
    <name type="scientific">Microdochium bolleyi</name>
    <dbReference type="NCBI Taxonomy" id="196109"/>
    <lineage>
        <taxon>Eukaryota</taxon>
        <taxon>Fungi</taxon>
        <taxon>Dikarya</taxon>
        <taxon>Ascomycota</taxon>
        <taxon>Pezizomycotina</taxon>
        <taxon>Sordariomycetes</taxon>
        <taxon>Xylariomycetidae</taxon>
        <taxon>Xylariales</taxon>
        <taxon>Microdochiaceae</taxon>
        <taxon>Microdochium</taxon>
    </lineage>
</organism>
<dbReference type="InterPro" id="IPR043519">
    <property type="entry name" value="NT_sf"/>
</dbReference>
<dbReference type="GO" id="GO:0005730">
    <property type="term" value="C:nucleolus"/>
    <property type="evidence" value="ECO:0007669"/>
    <property type="project" value="TreeGrafter"/>
</dbReference>
<dbReference type="GO" id="GO:1990817">
    <property type="term" value="F:poly(A) RNA polymerase activity"/>
    <property type="evidence" value="ECO:0007669"/>
    <property type="project" value="UniProtKB-EC"/>
</dbReference>
<feature type="region of interest" description="Disordered" evidence="5">
    <location>
        <begin position="290"/>
        <end position="398"/>
    </location>
</feature>